<evidence type="ECO:0000256" key="1">
    <source>
        <dbReference type="ARBA" id="ARBA00022723"/>
    </source>
</evidence>
<keyword evidence="3" id="KW-0862">Zinc</keyword>
<dbReference type="GO" id="GO:0008270">
    <property type="term" value="F:zinc ion binding"/>
    <property type="evidence" value="ECO:0007669"/>
    <property type="project" value="UniProtKB-KW"/>
</dbReference>
<evidence type="ECO:0000259" key="6">
    <source>
        <dbReference type="PROSITE" id="PS51265"/>
    </source>
</evidence>
<reference evidence="7" key="1">
    <citation type="journal article" date="2020" name="Stud. Mycol.">
        <title>101 Dothideomycetes genomes: a test case for predicting lifestyles and emergence of pathogens.</title>
        <authorList>
            <person name="Haridas S."/>
            <person name="Albert R."/>
            <person name="Binder M."/>
            <person name="Bloem J."/>
            <person name="Labutti K."/>
            <person name="Salamov A."/>
            <person name="Andreopoulos B."/>
            <person name="Baker S."/>
            <person name="Barry K."/>
            <person name="Bills G."/>
            <person name="Bluhm B."/>
            <person name="Cannon C."/>
            <person name="Castanera R."/>
            <person name="Culley D."/>
            <person name="Daum C."/>
            <person name="Ezra D."/>
            <person name="Gonzalez J."/>
            <person name="Henrissat B."/>
            <person name="Kuo A."/>
            <person name="Liang C."/>
            <person name="Lipzen A."/>
            <person name="Lutzoni F."/>
            <person name="Magnuson J."/>
            <person name="Mondo S."/>
            <person name="Nolan M."/>
            <person name="Ohm R."/>
            <person name="Pangilinan J."/>
            <person name="Park H.-J."/>
            <person name="Ramirez L."/>
            <person name="Alfaro M."/>
            <person name="Sun H."/>
            <person name="Tritt A."/>
            <person name="Yoshinaga Y."/>
            <person name="Zwiers L.-H."/>
            <person name="Turgeon B."/>
            <person name="Goodwin S."/>
            <person name="Spatafora J."/>
            <person name="Crous P."/>
            <person name="Grigoriev I."/>
        </authorList>
    </citation>
    <scope>NUCLEOTIDE SEQUENCE</scope>
    <source>
        <strain evidence="7">CBS 115976</strain>
    </source>
</reference>
<dbReference type="InterPro" id="IPR036420">
    <property type="entry name" value="BRCT_dom_sf"/>
</dbReference>
<dbReference type="InterPro" id="IPR006572">
    <property type="entry name" value="Znf_DBF"/>
</dbReference>
<feature type="compositionally biased region" description="Low complexity" evidence="5">
    <location>
        <begin position="115"/>
        <end position="125"/>
    </location>
</feature>
<dbReference type="InterPro" id="IPR051590">
    <property type="entry name" value="Replication_Regulatory_Kinase"/>
</dbReference>
<sequence length="595" mass="66373">MAALSIHPSPHAMRDMNSTRVPLRDASSALLNSPLRPASTAIVGAKRLRNGAATGQENTRDGTYHNGHNTKRQFVEGDERDVRQQALPKRSTQPTALQRKLEAARVPSAATRAKTQSQTQDQNTDSIRQWRKHYLRVFPSFNIYFENIPKDTHRRLADSIRQLGATEAAFFDRDVTHVVTSRVVSGSDAPSTSSSTGLRSPNKDGAHPATINPSLLDNQQRHSKFTFEMNKKLPSASNDFISRAKEMGIKVWTIDKLNRMLNALAVHEQDETSQDQRQAHGKDKPSREAELSRLLNQDKRYAASDKSWMVDMVTFRGYYVYVRDMDERSKPIMIRDYPKAAAKEQGKWPQLRVQPPSRCPFLDDGPQRRATAPNPARPAEKPRTRAATTGPVAVQKDVSRQALAEVANPPGMKPPPTKRNVSNDQLPLFGSAQMSLRRNPRFVQGEPVASGLQASNVTSAVRSQMISSTAAAPGGKAGASRELNALKRKLLEKNGAGDAAYLTQLRGAVNDDMVRPTKRKALNDIVEEEEAARTKPAARKKRVVEKEAKPGYCENCRDKFDDFDEHILSKEHRKFAIDNKNFKDLDALLNKLARI</sequence>
<feature type="region of interest" description="Disordered" evidence="5">
    <location>
        <begin position="341"/>
        <end position="400"/>
    </location>
</feature>
<dbReference type="GO" id="GO:0031431">
    <property type="term" value="C:Dbf4-dependent protein kinase complex"/>
    <property type="evidence" value="ECO:0007669"/>
    <property type="project" value="TreeGrafter"/>
</dbReference>
<evidence type="ECO:0000256" key="3">
    <source>
        <dbReference type="ARBA" id="ARBA00022833"/>
    </source>
</evidence>
<dbReference type="GO" id="GO:1901987">
    <property type="term" value="P:regulation of cell cycle phase transition"/>
    <property type="evidence" value="ECO:0007669"/>
    <property type="project" value="TreeGrafter"/>
</dbReference>
<evidence type="ECO:0000313" key="7">
    <source>
        <dbReference type="EMBL" id="KAF2669853.1"/>
    </source>
</evidence>
<accession>A0A6A6UEJ8</accession>
<dbReference type="GO" id="GO:0003676">
    <property type="term" value="F:nucleic acid binding"/>
    <property type="evidence" value="ECO:0007669"/>
    <property type="project" value="InterPro"/>
</dbReference>
<evidence type="ECO:0000256" key="4">
    <source>
        <dbReference type="PROSITE-ProRule" id="PRU00600"/>
    </source>
</evidence>
<dbReference type="Pfam" id="PF22437">
    <property type="entry name" value="DBF4_BRCT"/>
    <property type="match status" value="1"/>
</dbReference>
<dbReference type="CDD" id="cd00027">
    <property type="entry name" value="BRCT"/>
    <property type="match status" value="1"/>
</dbReference>
<dbReference type="InterPro" id="IPR013939">
    <property type="entry name" value="Regulatory_Dfp1/Him1"/>
</dbReference>
<dbReference type="InterPro" id="IPR055116">
    <property type="entry name" value="DBF4_BRCT"/>
</dbReference>
<feature type="region of interest" description="Disordered" evidence="5">
    <location>
        <begin position="47"/>
        <end position="125"/>
    </location>
</feature>
<dbReference type="FunFam" id="6.10.250.3410:FF:000001">
    <property type="entry name" value="Protein DBF4 homolog A"/>
    <property type="match status" value="1"/>
</dbReference>
<evidence type="ECO:0000313" key="8">
    <source>
        <dbReference type="Proteomes" id="UP000799302"/>
    </source>
</evidence>
<feature type="compositionally biased region" description="Basic and acidic residues" evidence="5">
    <location>
        <begin position="277"/>
        <end position="288"/>
    </location>
</feature>
<dbReference type="PANTHER" id="PTHR15375">
    <property type="entry name" value="ACTIVATOR OF S-PHASE KINASE-RELATED"/>
    <property type="match status" value="1"/>
</dbReference>
<feature type="compositionally biased region" description="Low complexity" evidence="5">
    <location>
        <begin position="185"/>
        <end position="197"/>
    </location>
</feature>
<evidence type="ECO:0000256" key="2">
    <source>
        <dbReference type="ARBA" id="ARBA00022771"/>
    </source>
</evidence>
<evidence type="ECO:0000256" key="5">
    <source>
        <dbReference type="SAM" id="MobiDB-lite"/>
    </source>
</evidence>
<proteinExistence type="predicted"/>
<gene>
    <name evidence="7" type="ORF">BT63DRAFT_454035</name>
</gene>
<dbReference type="EMBL" id="MU004234">
    <property type="protein sequence ID" value="KAF2669853.1"/>
    <property type="molecule type" value="Genomic_DNA"/>
</dbReference>
<dbReference type="Pfam" id="PF07535">
    <property type="entry name" value="zf-DBF"/>
    <property type="match status" value="1"/>
</dbReference>
<dbReference type="Proteomes" id="UP000799302">
    <property type="component" value="Unassembled WGS sequence"/>
</dbReference>
<dbReference type="Gene3D" id="3.40.50.10190">
    <property type="entry name" value="BRCT domain"/>
    <property type="match status" value="1"/>
</dbReference>
<feature type="region of interest" description="Disordered" evidence="5">
    <location>
        <begin position="406"/>
        <end position="425"/>
    </location>
</feature>
<dbReference type="SUPFAM" id="SSF52113">
    <property type="entry name" value="BRCT domain"/>
    <property type="match status" value="1"/>
</dbReference>
<dbReference type="GO" id="GO:0010571">
    <property type="term" value="P:positive regulation of nuclear cell cycle DNA replication"/>
    <property type="evidence" value="ECO:0007669"/>
    <property type="project" value="TreeGrafter"/>
</dbReference>
<dbReference type="Gene3D" id="6.10.250.3410">
    <property type="entry name" value="DBF zinc finger"/>
    <property type="match status" value="1"/>
</dbReference>
<feature type="compositionally biased region" description="Basic and acidic residues" evidence="5">
    <location>
        <begin position="73"/>
        <end position="83"/>
    </location>
</feature>
<organism evidence="7 8">
    <name type="scientific">Microthyrium microscopicum</name>
    <dbReference type="NCBI Taxonomy" id="703497"/>
    <lineage>
        <taxon>Eukaryota</taxon>
        <taxon>Fungi</taxon>
        <taxon>Dikarya</taxon>
        <taxon>Ascomycota</taxon>
        <taxon>Pezizomycotina</taxon>
        <taxon>Dothideomycetes</taxon>
        <taxon>Dothideomycetes incertae sedis</taxon>
        <taxon>Microthyriales</taxon>
        <taxon>Microthyriaceae</taxon>
        <taxon>Microthyrium</taxon>
    </lineage>
</organism>
<feature type="domain" description="DBF4-type" evidence="6">
    <location>
        <begin position="546"/>
        <end position="595"/>
    </location>
</feature>
<dbReference type="AlphaFoldDB" id="A0A6A6UEJ8"/>
<feature type="region of interest" description="Disordered" evidence="5">
    <location>
        <begin position="268"/>
        <end position="288"/>
    </location>
</feature>
<keyword evidence="1" id="KW-0479">Metal-binding</keyword>
<feature type="region of interest" description="Disordered" evidence="5">
    <location>
        <begin position="182"/>
        <end position="218"/>
    </location>
</feature>
<dbReference type="OrthoDB" id="21380at2759"/>
<dbReference type="GO" id="GO:0043539">
    <property type="term" value="F:protein serine/threonine kinase activator activity"/>
    <property type="evidence" value="ECO:0007669"/>
    <property type="project" value="TreeGrafter"/>
</dbReference>
<dbReference type="PANTHER" id="PTHR15375:SF26">
    <property type="entry name" value="PROTEIN CHIFFON"/>
    <property type="match status" value="1"/>
</dbReference>
<keyword evidence="8" id="KW-1185">Reference proteome</keyword>
<name>A0A6A6UEJ8_9PEZI</name>
<dbReference type="PROSITE" id="PS51265">
    <property type="entry name" value="ZF_DBF4"/>
    <property type="match status" value="1"/>
</dbReference>
<dbReference type="InterPro" id="IPR038545">
    <property type="entry name" value="Znf_DBF_sf"/>
</dbReference>
<protein>
    <recommendedName>
        <fullName evidence="6">DBF4-type domain-containing protein</fullName>
    </recommendedName>
</protein>
<dbReference type="Pfam" id="PF08630">
    <property type="entry name" value="Dfp1_Him1_M"/>
    <property type="match status" value="1"/>
</dbReference>
<keyword evidence="2 4" id="KW-0863">Zinc-finger</keyword>
<dbReference type="SMART" id="SM00586">
    <property type="entry name" value="ZnF_DBF"/>
    <property type="match status" value="1"/>
</dbReference>